<evidence type="ECO:0000313" key="3">
    <source>
        <dbReference type="Proteomes" id="UP000785679"/>
    </source>
</evidence>
<reference evidence="2" key="1">
    <citation type="submission" date="2019-06" db="EMBL/GenBank/DDBJ databases">
        <authorList>
            <person name="Zheng W."/>
        </authorList>
    </citation>
    <scope>NUCLEOTIDE SEQUENCE</scope>
    <source>
        <strain evidence="2">QDHG01</strain>
    </source>
</reference>
<name>A0A8J8SU98_HALGN</name>
<dbReference type="AlphaFoldDB" id="A0A8J8SU98"/>
<organism evidence="2 3">
    <name type="scientific">Halteria grandinella</name>
    <dbReference type="NCBI Taxonomy" id="5974"/>
    <lineage>
        <taxon>Eukaryota</taxon>
        <taxon>Sar</taxon>
        <taxon>Alveolata</taxon>
        <taxon>Ciliophora</taxon>
        <taxon>Intramacronucleata</taxon>
        <taxon>Spirotrichea</taxon>
        <taxon>Stichotrichia</taxon>
        <taxon>Sporadotrichida</taxon>
        <taxon>Halteriidae</taxon>
        <taxon>Halteria</taxon>
    </lineage>
</organism>
<sequence length="169" mass="19039">MVEGSLEGQKTNKRFTERLLDLRVATQNDDEPQVTLLHGQETQAVVRSCLLRIKVEQIEAQEELKRHAKELKLAAKLAAGEDEEQEEEEEEEQMVTMGDESVDGGENAQSKSGVNHEMALIADFHVHEIAPFTAKVMQGVANKSLLAMSRHKRKTAEQTEEDLYLLDEI</sequence>
<proteinExistence type="predicted"/>
<accession>A0A8J8SU98</accession>
<evidence type="ECO:0000313" key="2">
    <source>
        <dbReference type="EMBL" id="TNV67736.1"/>
    </source>
</evidence>
<comment type="caution">
    <text evidence="2">The sequence shown here is derived from an EMBL/GenBank/DDBJ whole genome shotgun (WGS) entry which is preliminary data.</text>
</comment>
<evidence type="ECO:0000256" key="1">
    <source>
        <dbReference type="SAM" id="MobiDB-lite"/>
    </source>
</evidence>
<dbReference type="Proteomes" id="UP000785679">
    <property type="component" value="Unassembled WGS sequence"/>
</dbReference>
<protein>
    <submittedName>
        <fullName evidence="2">Uncharacterized protein</fullName>
    </submittedName>
</protein>
<gene>
    <name evidence="2" type="ORF">FGO68_gene3510</name>
</gene>
<dbReference type="OrthoDB" id="10263316at2759"/>
<keyword evidence="3" id="KW-1185">Reference proteome</keyword>
<feature type="compositionally biased region" description="Acidic residues" evidence="1">
    <location>
        <begin position="80"/>
        <end position="93"/>
    </location>
</feature>
<feature type="region of interest" description="Disordered" evidence="1">
    <location>
        <begin position="77"/>
        <end position="111"/>
    </location>
</feature>
<dbReference type="EMBL" id="RRYP01037269">
    <property type="protein sequence ID" value="TNV67736.1"/>
    <property type="molecule type" value="Genomic_DNA"/>
</dbReference>